<accession>A0A1H4VMY8</accession>
<keyword evidence="2" id="KW-1185">Reference proteome</keyword>
<protein>
    <submittedName>
        <fullName evidence="1">Uncharacterized protein</fullName>
    </submittedName>
</protein>
<dbReference type="Proteomes" id="UP000182241">
    <property type="component" value="Unassembled WGS sequence"/>
</dbReference>
<sequence>MNGSKALRSIAEGRTWKHRMDEHTVRIEAVADDIRGAVAVSNTVTGRASRMSTTTLIRSYEPFDDAA</sequence>
<evidence type="ECO:0000313" key="1">
    <source>
        <dbReference type="EMBL" id="SEC82295.1"/>
    </source>
</evidence>
<dbReference type="AlphaFoldDB" id="A0A1H4VMY8"/>
<organism evidence="1 2">
    <name type="scientific">Tsukamurella tyrosinosolvens</name>
    <dbReference type="NCBI Taxonomy" id="57704"/>
    <lineage>
        <taxon>Bacteria</taxon>
        <taxon>Bacillati</taxon>
        <taxon>Actinomycetota</taxon>
        <taxon>Actinomycetes</taxon>
        <taxon>Mycobacteriales</taxon>
        <taxon>Tsukamurellaceae</taxon>
        <taxon>Tsukamurella</taxon>
    </lineage>
</organism>
<reference evidence="2" key="1">
    <citation type="submission" date="2016-10" db="EMBL/GenBank/DDBJ databases">
        <authorList>
            <person name="Varghese N."/>
            <person name="Submissions S."/>
        </authorList>
    </citation>
    <scope>NUCLEOTIDE SEQUENCE [LARGE SCALE GENOMIC DNA]</scope>
    <source>
        <strain evidence="2">DSM 44234</strain>
    </source>
</reference>
<name>A0A1H4VMY8_TSUTY</name>
<proteinExistence type="predicted"/>
<gene>
    <name evidence="1" type="ORF">SAMN04489793_3278</name>
</gene>
<dbReference type="EMBL" id="FNSA01000003">
    <property type="protein sequence ID" value="SEC82295.1"/>
    <property type="molecule type" value="Genomic_DNA"/>
</dbReference>
<evidence type="ECO:0000313" key="2">
    <source>
        <dbReference type="Proteomes" id="UP000182241"/>
    </source>
</evidence>
<dbReference type="STRING" id="57704.SAMN04489793_3278"/>